<protein>
    <submittedName>
        <fullName evidence="1">DUF3822 family protein</fullName>
    </submittedName>
</protein>
<evidence type="ECO:0000313" key="2">
    <source>
        <dbReference type="Proteomes" id="UP000771736"/>
    </source>
</evidence>
<dbReference type="EMBL" id="JABZSJ010000007">
    <property type="protein sequence ID" value="MBF1383746.1"/>
    <property type="molecule type" value="Genomic_DNA"/>
</dbReference>
<name>A0A930HL67_9BACT</name>
<dbReference type="Proteomes" id="UP000771736">
    <property type="component" value="Unassembled WGS sequence"/>
</dbReference>
<dbReference type="AlphaFoldDB" id="A0A930HL67"/>
<dbReference type="InterPro" id="IPR024213">
    <property type="entry name" value="DUF3822"/>
</dbReference>
<dbReference type="Gene3D" id="3.30.420.250">
    <property type="match status" value="1"/>
</dbReference>
<dbReference type="RefSeq" id="WP_273158487.1">
    <property type="nucleotide sequence ID" value="NZ_JABZSJ010000007.1"/>
</dbReference>
<dbReference type="CDD" id="cd24013">
    <property type="entry name" value="ASKHA_ATPase_BT3980-like"/>
    <property type="match status" value="1"/>
</dbReference>
<sequence length="270" mass="31949">MVQIDNYTSDKRIRLTIRIGEGNMLFAVGDPQADDNIVFEPYELNNSMAIAANLREAFKKSELLQSGYKRVLLVVDTPTMLVPLDEYREQDVESLYKHTFKWQRSEDIVTSVLPELNAVAVFAVNKDLKMVVDDHFDDIRLQPLMQSVWLHLYRRAFTGTRQKLFVFFHDKRMEVMRFQRNRFEFSNSYEAINTSDILYYLLYVWKLMGMDRSDNELYMVGNVPNREELRSELQQFISRNYILNIETDFNNAAMAKRNDIPYDLKALYLD</sequence>
<proteinExistence type="predicted"/>
<dbReference type="Pfam" id="PF12864">
    <property type="entry name" value="DUF3822"/>
    <property type="match status" value="1"/>
</dbReference>
<dbReference type="Gene3D" id="3.30.420.260">
    <property type="match status" value="1"/>
</dbReference>
<accession>A0A930HL67</accession>
<comment type="caution">
    <text evidence="1">The sequence shown here is derived from an EMBL/GenBank/DDBJ whole genome shotgun (WGS) entry which is preliminary data.</text>
</comment>
<gene>
    <name evidence="1" type="ORF">HXN26_02650</name>
</gene>
<organism evidence="1 2">
    <name type="scientific">Prevotella aurantiaca</name>
    <dbReference type="NCBI Taxonomy" id="596085"/>
    <lineage>
        <taxon>Bacteria</taxon>
        <taxon>Pseudomonadati</taxon>
        <taxon>Bacteroidota</taxon>
        <taxon>Bacteroidia</taxon>
        <taxon>Bacteroidales</taxon>
        <taxon>Prevotellaceae</taxon>
        <taxon>Prevotella</taxon>
    </lineage>
</organism>
<reference evidence="1" key="1">
    <citation type="submission" date="2020-04" db="EMBL/GenBank/DDBJ databases">
        <title>Deep metagenomics examines the oral microbiome during advanced dental caries in children, revealing novel taxa and co-occurrences with host molecules.</title>
        <authorList>
            <person name="Baker J.L."/>
            <person name="Morton J.T."/>
            <person name="Dinis M."/>
            <person name="Alvarez R."/>
            <person name="Tran N.C."/>
            <person name="Knight R."/>
            <person name="Edlund A."/>
        </authorList>
    </citation>
    <scope>NUCLEOTIDE SEQUENCE</scope>
    <source>
        <strain evidence="1">JCVI_44_bin.5</strain>
    </source>
</reference>
<evidence type="ECO:0000313" key="1">
    <source>
        <dbReference type="EMBL" id="MBF1383746.1"/>
    </source>
</evidence>